<dbReference type="AlphaFoldDB" id="A0A9I9DXS6"/>
<reference evidence="1" key="1">
    <citation type="submission" date="2023-03" db="UniProtKB">
        <authorList>
            <consortium name="EnsemblPlants"/>
        </authorList>
    </citation>
    <scope>IDENTIFICATION</scope>
</reference>
<dbReference type="EnsemblPlants" id="MELO3C025586.2.1">
    <property type="protein sequence ID" value="MELO3C025586.2.1"/>
    <property type="gene ID" value="MELO3C025586.2"/>
</dbReference>
<protein>
    <submittedName>
        <fullName evidence="1">Uncharacterized protein</fullName>
    </submittedName>
</protein>
<proteinExistence type="predicted"/>
<accession>A0A9I9DXS6</accession>
<organism evidence="1">
    <name type="scientific">Cucumis melo</name>
    <name type="common">Muskmelon</name>
    <dbReference type="NCBI Taxonomy" id="3656"/>
    <lineage>
        <taxon>Eukaryota</taxon>
        <taxon>Viridiplantae</taxon>
        <taxon>Streptophyta</taxon>
        <taxon>Embryophyta</taxon>
        <taxon>Tracheophyta</taxon>
        <taxon>Spermatophyta</taxon>
        <taxon>Magnoliopsida</taxon>
        <taxon>eudicotyledons</taxon>
        <taxon>Gunneridae</taxon>
        <taxon>Pentapetalae</taxon>
        <taxon>rosids</taxon>
        <taxon>fabids</taxon>
        <taxon>Cucurbitales</taxon>
        <taxon>Cucurbitaceae</taxon>
        <taxon>Benincaseae</taxon>
        <taxon>Cucumis</taxon>
    </lineage>
</organism>
<name>A0A9I9DXS6_CUCME</name>
<evidence type="ECO:0000313" key="1">
    <source>
        <dbReference type="EnsemblPlants" id="MELO3C025586.2.1"/>
    </source>
</evidence>
<dbReference type="Gramene" id="MELO3C025586.2.1">
    <property type="protein sequence ID" value="MELO3C025586.2.1"/>
    <property type="gene ID" value="MELO3C025586.2"/>
</dbReference>
<sequence>MVYTEERKSIQRYNNILDATNKALRVLPYVPTICWWRRNVGELLTLCGGIERYRTLKISRGFSQCQ</sequence>